<dbReference type="AlphaFoldDB" id="A0A917EUN8"/>
<reference evidence="1 2" key="1">
    <citation type="journal article" date="2014" name="Int. J. Syst. Evol. Microbiol.">
        <title>Complete genome sequence of Corynebacterium casei LMG S-19264T (=DSM 44701T), isolated from a smear-ripened cheese.</title>
        <authorList>
            <consortium name="US DOE Joint Genome Institute (JGI-PGF)"/>
            <person name="Walter F."/>
            <person name="Albersmeier A."/>
            <person name="Kalinowski J."/>
            <person name="Ruckert C."/>
        </authorList>
    </citation>
    <scope>NUCLEOTIDE SEQUENCE [LARGE SCALE GENOMIC DNA]</scope>
    <source>
        <strain evidence="1 2">CGMCC 1.12976</strain>
    </source>
</reference>
<gene>
    <name evidence="1" type="ORF">GCM10011399_07470</name>
</gene>
<keyword evidence="2" id="KW-1185">Reference proteome</keyword>
<name>A0A917EUN8_9MICO</name>
<accession>A0A917EUN8</accession>
<dbReference type="Proteomes" id="UP000598775">
    <property type="component" value="Unassembled WGS sequence"/>
</dbReference>
<dbReference type="RefSeq" id="WP_268236221.1">
    <property type="nucleotide sequence ID" value="NZ_BMGP01000001.1"/>
</dbReference>
<protein>
    <submittedName>
        <fullName evidence="1">Uncharacterized protein</fullName>
    </submittedName>
</protein>
<sequence>MRLSRPEALEIDGDTFGEATAFNAWVVPGGLTVRVPAEHPLAA</sequence>
<evidence type="ECO:0000313" key="2">
    <source>
        <dbReference type="Proteomes" id="UP000598775"/>
    </source>
</evidence>
<dbReference type="EMBL" id="BMGP01000001">
    <property type="protein sequence ID" value="GGF16168.1"/>
    <property type="molecule type" value="Genomic_DNA"/>
</dbReference>
<organism evidence="1 2">
    <name type="scientific">Subtercola lobariae</name>
    <dbReference type="NCBI Taxonomy" id="1588641"/>
    <lineage>
        <taxon>Bacteria</taxon>
        <taxon>Bacillati</taxon>
        <taxon>Actinomycetota</taxon>
        <taxon>Actinomycetes</taxon>
        <taxon>Micrococcales</taxon>
        <taxon>Microbacteriaceae</taxon>
        <taxon>Subtercola</taxon>
    </lineage>
</organism>
<comment type="caution">
    <text evidence="1">The sequence shown here is derived from an EMBL/GenBank/DDBJ whole genome shotgun (WGS) entry which is preliminary data.</text>
</comment>
<proteinExistence type="predicted"/>
<evidence type="ECO:0000313" key="1">
    <source>
        <dbReference type="EMBL" id="GGF16168.1"/>
    </source>
</evidence>